<sequence>MKMDRRIPRSLDEMADLSSLAAPPTVVSRSVTVGGRRTSLRLESTVWDGLKDIAQRESRSIEALCTDIDRGRSAGIPFATSVRVYVLNYFREGAAGCPALAV</sequence>
<dbReference type="EMBL" id="JAGINP010000016">
    <property type="protein sequence ID" value="MBP2294531.1"/>
    <property type="molecule type" value="Genomic_DNA"/>
</dbReference>
<keyword evidence="2" id="KW-0238">DNA-binding</keyword>
<name>A0ABS4SPQ3_9PROT</name>
<dbReference type="Gene3D" id="1.10.3990.20">
    <property type="entry name" value="protein bp1543"/>
    <property type="match status" value="1"/>
</dbReference>
<feature type="domain" description="Ribbon-helix-helix" evidence="1">
    <location>
        <begin position="27"/>
        <end position="90"/>
    </location>
</feature>
<proteinExistence type="predicted"/>
<dbReference type="Proteomes" id="UP000781958">
    <property type="component" value="Unassembled WGS sequence"/>
</dbReference>
<dbReference type="InterPro" id="IPR027373">
    <property type="entry name" value="RHH_dom"/>
</dbReference>
<evidence type="ECO:0000313" key="2">
    <source>
        <dbReference type="EMBL" id="MBP2294531.1"/>
    </source>
</evidence>
<evidence type="ECO:0000313" key="3">
    <source>
        <dbReference type="Proteomes" id="UP000781958"/>
    </source>
</evidence>
<gene>
    <name evidence="2" type="ORF">J2851_004321</name>
</gene>
<evidence type="ECO:0000259" key="1">
    <source>
        <dbReference type="Pfam" id="PF13467"/>
    </source>
</evidence>
<reference evidence="2 3" key="1">
    <citation type="submission" date="2021-03" db="EMBL/GenBank/DDBJ databases">
        <title>Genomic Encyclopedia of Type Strains, Phase III (KMG-III): the genomes of soil and plant-associated and newly described type strains.</title>
        <authorList>
            <person name="Whitman W."/>
        </authorList>
    </citation>
    <scope>NUCLEOTIDE SEQUENCE [LARGE SCALE GENOMIC DNA]</scope>
    <source>
        <strain evidence="2 3">IMMIB AFH-6</strain>
    </source>
</reference>
<organism evidence="2 3">
    <name type="scientific">Azospirillum rugosum</name>
    <dbReference type="NCBI Taxonomy" id="416170"/>
    <lineage>
        <taxon>Bacteria</taxon>
        <taxon>Pseudomonadati</taxon>
        <taxon>Pseudomonadota</taxon>
        <taxon>Alphaproteobacteria</taxon>
        <taxon>Rhodospirillales</taxon>
        <taxon>Azospirillaceae</taxon>
        <taxon>Azospirillum</taxon>
    </lineage>
</organism>
<comment type="caution">
    <text evidence="2">The sequence shown here is derived from an EMBL/GenBank/DDBJ whole genome shotgun (WGS) entry which is preliminary data.</text>
</comment>
<dbReference type="GO" id="GO:0003677">
    <property type="term" value="F:DNA binding"/>
    <property type="evidence" value="ECO:0007669"/>
    <property type="project" value="UniProtKB-KW"/>
</dbReference>
<dbReference type="RefSeq" id="WP_209768738.1">
    <property type="nucleotide sequence ID" value="NZ_JAGINP010000016.1"/>
</dbReference>
<accession>A0ABS4SPQ3</accession>
<protein>
    <submittedName>
        <fullName evidence="2">DNA-binding ribbon-helix-helix protein</fullName>
    </submittedName>
</protein>
<keyword evidence="3" id="KW-1185">Reference proteome</keyword>
<dbReference type="Pfam" id="PF13467">
    <property type="entry name" value="RHH_4"/>
    <property type="match status" value="1"/>
</dbReference>
<dbReference type="InterPro" id="IPR038268">
    <property type="entry name" value="RHH_sf"/>
</dbReference>